<dbReference type="Proteomes" id="UP001431572">
    <property type="component" value="Chromosome 1"/>
</dbReference>
<evidence type="ECO:0000313" key="3">
    <source>
        <dbReference type="EMBL" id="WJW66513.1"/>
    </source>
</evidence>
<reference evidence="2 4" key="1">
    <citation type="submission" date="2020-06" db="EMBL/GenBank/DDBJ databases">
        <title>Anoxygenic phototrophic Chloroflexota member uses a Type I reaction center.</title>
        <authorList>
            <person name="Tsuji J.M."/>
            <person name="Shaw N.A."/>
            <person name="Nagashima S."/>
            <person name="Venkiteswaran J."/>
            <person name="Schiff S.L."/>
            <person name="Hanada S."/>
            <person name="Tank M."/>
            <person name="Neufeld J.D."/>
        </authorList>
    </citation>
    <scope>NUCLEOTIDE SEQUENCE [LARGE SCALE GENOMIC DNA]</scope>
    <source>
        <strain evidence="2">L227-S17</strain>
    </source>
</reference>
<proteinExistence type="predicted"/>
<evidence type="ECO:0000313" key="4">
    <source>
        <dbReference type="Proteomes" id="UP000521676"/>
    </source>
</evidence>
<gene>
    <name evidence="2" type="ORF">HXX08_01980</name>
    <name evidence="3" type="ORF">OZ401_002316</name>
</gene>
<dbReference type="EMBL" id="CP128399">
    <property type="protein sequence ID" value="WJW66513.1"/>
    <property type="molecule type" value="Genomic_DNA"/>
</dbReference>
<reference evidence="3" key="2">
    <citation type="journal article" date="2024" name="Nature">
        <title>Anoxygenic phototroph of the Chloroflexota uses a type I reaction centre.</title>
        <authorList>
            <person name="Tsuji J.M."/>
            <person name="Shaw N.A."/>
            <person name="Nagashima S."/>
            <person name="Venkiteswaran J.J."/>
            <person name="Schiff S.L."/>
            <person name="Watanabe T."/>
            <person name="Fukui M."/>
            <person name="Hanada S."/>
            <person name="Tank M."/>
            <person name="Neufeld J.D."/>
        </authorList>
    </citation>
    <scope>NUCLEOTIDE SEQUENCE</scope>
    <source>
        <strain evidence="3">L227-S17</strain>
    </source>
</reference>
<feature type="chain" id="PRO_5035866150" evidence="1">
    <location>
        <begin position="25"/>
        <end position="245"/>
    </location>
</feature>
<dbReference type="AlphaFoldDB" id="A0A8T7LRG4"/>
<protein>
    <submittedName>
        <fullName evidence="2">Uncharacterized protein</fullName>
    </submittedName>
</protein>
<sequence>MKTVRVLLLICVLEALLVSCTDSSGQSSVAVENSERDNSYEWQYRWLKGIPCRAPCWENIVPEQTTAEQALTVMRNNPLVSNPDNTLHRATPDLGFLDWDWTGNPRTSNATEGTGGILLYHKDLPINTVILISPLFPHPFTFSEVIQAYGEPSHIAILPVKQQDKIYYNTYIIYLYNGFVLNTRTSFEPDISIDMALEGLAFFEPGVNGLSTYSEKLPDQMVEWNGFRNFMYYCRSDNDGECGVN</sequence>
<evidence type="ECO:0000313" key="5">
    <source>
        <dbReference type="Proteomes" id="UP001431572"/>
    </source>
</evidence>
<accession>A0A8T7LRG4</accession>
<evidence type="ECO:0000313" key="2">
    <source>
        <dbReference type="EMBL" id="NWJ44624.1"/>
    </source>
</evidence>
<evidence type="ECO:0000256" key="1">
    <source>
        <dbReference type="SAM" id="SignalP"/>
    </source>
</evidence>
<keyword evidence="5" id="KW-1185">Reference proteome</keyword>
<dbReference type="RefSeq" id="WP_341468401.1">
    <property type="nucleotide sequence ID" value="NZ_CP128399.1"/>
</dbReference>
<feature type="signal peptide" evidence="1">
    <location>
        <begin position="1"/>
        <end position="24"/>
    </location>
</feature>
<dbReference type="Proteomes" id="UP000521676">
    <property type="component" value="Unassembled WGS sequence"/>
</dbReference>
<organism evidence="2 4">
    <name type="scientific">Candidatus Chlorohelix allophototropha</name>
    <dbReference type="NCBI Taxonomy" id="3003348"/>
    <lineage>
        <taxon>Bacteria</taxon>
        <taxon>Bacillati</taxon>
        <taxon>Chloroflexota</taxon>
        <taxon>Chloroflexia</taxon>
        <taxon>Candidatus Chloroheliales</taxon>
        <taxon>Candidatus Chloroheliaceae</taxon>
        <taxon>Candidatus Chlorohelix</taxon>
    </lineage>
</organism>
<name>A0A8T7LRG4_9CHLR</name>
<keyword evidence="1" id="KW-0732">Signal</keyword>
<dbReference type="EMBL" id="JACATZ010000001">
    <property type="protein sequence ID" value="NWJ44624.1"/>
    <property type="molecule type" value="Genomic_DNA"/>
</dbReference>